<protein>
    <submittedName>
        <fullName evidence="2">Uncharacterized protein</fullName>
    </submittedName>
</protein>
<feature type="chain" id="PRO_5016975914" evidence="1">
    <location>
        <begin position="32"/>
        <end position="141"/>
    </location>
</feature>
<gene>
    <name evidence="2" type="ORF">DFP89_105113</name>
</gene>
<dbReference type="AlphaFoldDB" id="A0A368Z310"/>
<evidence type="ECO:0000256" key="1">
    <source>
        <dbReference type="SAM" id="SignalP"/>
    </source>
</evidence>
<proteinExistence type="predicted"/>
<dbReference type="Proteomes" id="UP000253345">
    <property type="component" value="Unassembled WGS sequence"/>
</dbReference>
<evidence type="ECO:0000313" key="3">
    <source>
        <dbReference type="Proteomes" id="UP000253345"/>
    </source>
</evidence>
<accession>A0A368Z310</accession>
<keyword evidence="3" id="KW-1185">Reference proteome</keyword>
<sequence length="141" mass="14750">MMGFGLAYGIMAKRGAKALALLCLAGLAACATTDAEHPPMLLSVDGVPMKVYFAADVLDYVEIVEKDPVTGEELRITPSPVASGHAVIRNDGQPTTEADEGRARQAAAHFCTKSGQGAPGALRLNALAESEIRVWYFGGCA</sequence>
<name>A0A368Z310_9RHOB</name>
<keyword evidence="1" id="KW-0732">Signal</keyword>
<dbReference type="EMBL" id="QPJL01000005">
    <property type="protein sequence ID" value="RCW85846.1"/>
    <property type="molecule type" value="Genomic_DNA"/>
</dbReference>
<organism evidence="2 3">
    <name type="scientific">Paracoccus lutimaris</name>
    <dbReference type="NCBI Taxonomy" id="1490030"/>
    <lineage>
        <taxon>Bacteria</taxon>
        <taxon>Pseudomonadati</taxon>
        <taxon>Pseudomonadota</taxon>
        <taxon>Alphaproteobacteria</taxon>
        <taxon>Rhodobacterales</taxon>
        <taxon>Paracoccaceae</taxon>
        <taxon>Paracoccus</taxon>
    </lineage>
</organism>
<feature type="signal peptide" evidence="1">
    <location>
        <begin position="1"/>
        <end position="31"/>
    </location>
</feature>
<reference evidence="2 3" key="1">
    <citation type="submission" date="2018-07" db="EMBL/GenBank/DDBJ databases">
        <title>Genomic Encyclopedia of Type Strains, Phase III (KMG-III): the genomes of soil and plant-associated and newly described type strains.</title>
        <authorList>
            <person name="Whitman W."/>
        </authorList>
    </citation>
    <scope>NUCLEOTIDE SEQUENCE [LARGE SCALE GENOMIC DNA]</scope>
    <source>
        <strain evidence="2 3">CECT 8525</strain>
    </source>
</reference>
<evidence type="ECO:0000313" key="2">
    <source>
        <dbReference type="EMBL" id="RCW85846.1"/>
    </source>
</evidence>
<comment type="caution">
    <text evidence="2">The sequence shown here is derived from an EMBL/GenBank/DDBJ whole genome shotgun (WGS) entry which is preliminary data.</text>
</comment>